<dbReference type="RefSeq" id="WP_108689155.1">
    <property type="nucleotide sequence ID" value="NZ_QCYK01000003.1"/>
</dbReference>
<reference evidence="15 16" key="1">
    <citation type="submission" date="2018-04" db="EMBL/GenBank/DDBJ databases">
        <title>Chitinophaga fuyangensis sp. nov., isolated from soil in a chemical factory.</title>
        <authorList>
            <person name="Chen K."/>
        </authorList>
    </citation>
    <scope>NUCLEOTIDE SEQUENCE [LARGE SCALE GENOMIC DNA]</scope>
    <source>
        <strain evidence="15 16">LY-1</strain>
    </source>
</reference>
<dbReference type="PANTHER" id="PTHR10091">
    <property type="entry name" value="ALDOSE-1-EPIMERASE"/>
    <property type="match status" value="1"/>
</dbReference>
<dbReference type="CDD" id="cd09019">
    <property type="entry name" value="galactose_mutarotase_like"/>
    <property type="match status" value="1"/>
</dbReference>
<evidence type="ECO:0000256" key="2">
    <source>
        <dbReference type="ARBA" id="ARBA00001913"/>
    </source>
</evidence>
<keyword evidence="9 11" id="KW-0413">Isomerase</keyword>
<dbReference type="Gene3D" id="2.70.98.10">
    <property type="match status" value="1"/>
</dbReference>
<evidence type="ECO:0000256" key="7">
    <source>
        <dbReference type="ARBA" id="ARBA00014165"/>
    </source>
</evidence>
<dbReference type="PANTHER" id="PTHR10091:SF0">
    <property type="entry name" value="GALACTOSE MUTAROTASE"/>
    <property type="match status" value="1"/>
</dbReference>
<dbReference type="PIRSF" id="PIRSF005096">
    <property type="entry name" value="GALM"/>
    <property type="match status" value="1"/>
</dbReference>
<evidence type="ECO:0000256" key="9">
    <source>
        <dbReference type="ARBA" id="ARBA00023235"/>
    </source>
</evidence>
<dbReference type="AlphaFoldDB" id="A0A2T7BE47"/>
<feature type="active site" description="Proton acceptor" evidence="12">
    <location>
        <position position="291"/>
    </location>
</feature>
<name>A0A2T7BE47_9BACT</name>
<feature type="binding site" evidence="14">
    <location>
        <begin position="171"/>
        <end position="173"/>
    </location>
    <ligand>
        <name>beta-D-galactose</name>
        <dbReference type="ChEBI" id="CHEBI:27667"/>
    </ligand>
</feature>
<evidence type="ECO:0000313" key="15">
    <source>
        <dbReference type="EMBL" id="PUZ23376.1"/>
    </source>
</evidence>
<dbReference type="InterPro" id="IPR015443">
    <property type="entry name" value="Aldose_1-epimerase"/>
</dbReference>
<feature type="binding site" evidence="14">
    <location>
        <begin position="75"/>
        <end position="76"/>
    </location>
    <ligand>
        <name>beta-D-galactose</name>
        <dbReference type="ChEBI" id="CHEBI:27667"/>
    </ligand>
</feature>
<organism evidence="15 16">
    <name type="scientific">Chitinophaga parva</name>
    <dbReference type="NCBI Taxonomy" id="2169414"/>
    <lineage>
        <taxon>Bacteria</taxon>
        <taxon>Pseudomonadati</taxon>
        <taxon>Bacteroidota</taxon>
        <taxon>Chitinophagia</taxon>
        <taxon>Chitinophagales</taxon>
        <taxon>Chitinophagaceae</taxon>
        <taxon>Chitinophaga</taxon>
    </lineage>
</organism>
<dbReference type="OrthoDB" id="9779408at2"/>
<evidence type="ECO:0000256" key="14">
    <source>
        <dbReference type="PIRSR" id="PIRSR005096-3"/>
    </source>
</evidence>
<evidence type="ECO:0000256" key="12">
    <source>
        <dbReference type="PIRSR" id="PIRSR005096-1"/>
    </source>
</evidence>
<dbReference type="Proteomes" id="UP000244450">
    <property type="component" value="Unassembled WGS sequence"/>
</dbReference>
<evidence type="ECO:0000256" key="3">
    <source>
        <dbReference type="ARBA" id="ARBA00005028"/>
    </source>
</evidence>
<dbReference type="EC" id="5.1.3.3" evidence="6 11"/>
<dbReference type="SUPFAM" id="SSF74650">
    <property type="entry name" value="Galactose mutarotase-like"/>
    <property type="match status" value="1"/>
</dbReference>
<keyword evidence="16" id="KW-1185">Reference proteome</keyword>
<proteinExistence type="inferred from homology"/>
<dbReference type="EMBL" id="QCYK01000003">
    <property type="protein sequence ID" value="PUZ23376.1"/>
    <property type="molecule type" value="Genomic_DNA"/>
</dbReference>
<evidence type="ECO:0000256" key="1">
    <source>
        <dbReference type="ARBA" id="ARBA00001614"/>
    </source>
</evidence>
<dbReference type="GO" id="GO:0005737">
    <property type="term" value="C:cytoplasm"/>
    <property type="evidence" value="ECO:0007669"/>
    <property type="project" value="TreeGrafter"/>
</dbReference>
<dbReference type="Pfam" id="PF01263">
    <property type="entry name" value="Aldose_epim"/>
    <property type="match status" value="1"/>
</dbReference>
<evidence type="ECO:0000256" key="6">
    <source>
        <dbReference type="ARBA" id="ARBA00013185"/>
    </source>
</evidence>
<dbReference type="InterPro" id="IPR014718">
    <property type="entry name" value="GH-type_carb-bd"/>
</dbReference>
<comment type="cofactor">
    <cofactor evidence="2">
        <name>Ca(2+)</name>
        <dbReference type="ChEBI" id="CHEBI:29108"/>
    </cofactor>
</comment>
<evidence type="ECO:0000256" key="8">
    <source>
        <dbReference type="ARBA" id="ARBA00022837"/>
    </source>
</evidence>
<gene>
    <name evidence="15" type="ORF">DCC81_23630</name>
</gene>
<accession>A0A2T7BE47</accession>
<evidence type="ECO:0000256" key="11">
    <source>
        <dbReference type="PIRNR" id="PIRNR005096"/>
    </source>
</evidence>
<evidence type="ECO:0000256" key="13">
    <source>
        <dbReference type="PIRSR" id="PIRSR005096-2"/>
    </source>
</evidence>
<dbReference type="GO" id="GO:0033499">
    <property type="term" value="P:galactose catabolic process via UDP-galactose, Leloir pathway"/>
    <property type="evidence" value="ECO:0007669"/>
    <property type="project" value="TreeGrafter"/>
</dbReference>
<comment type="catalytic activity">
    <reaction evidence="1 11">
        <text>alpha-D-glucose = beta-D-glucose</text>
        <dbReference type="Rhea" id="RHEA:10264"/>
        <dbReference type="ChEBI" id="CHEBI:15903"/>
        <dbReference type="ChEBI" id="CHEBI:17925"/>
        <dbReference type="EC" id="5.1.3.3"/>
    </reaction>
</comment>
<comment type="pathway">
    <text evidence="3 11">Carbohydrate metabolism; hexose metabolism.</text>
</comment>
<protein>
    <recommendedName>
        <fullName evidence="7 11">Aldose 1-epimerase</fullName>
        <ecNumber evidence="6 11">5.1.3.3</ecNumber>
    </recommendedName>
</protein>
<comment type="caution">
    <text evidence="15">The sequence shown here is derived from an EMBL/GenBank/DDBJ whole genome shotgun (WGS) entry which is preliminary data.</text>
</comment>
<dbReference type="GO" id="GO:0006006">
    <property type="term" value="P:glucose metabolic process"/>
    <property type="evidence" value="ECO:0007669"/>
    <property type="project" value="TreeGrafter"/>
</dbReference>
<evidence type="ECO:0000256" key="10">
    <source>
        <dbReference type="ARBA" id="ARBA00023277"/>
    </source>
</evidence>
<evidence type="ECO:0000256" key="5">
    <source>
        <dbReference type="ARBA" id="ARBA00011245"/>
    </source>
</evidence>
<keyword evidence="8" id="KW-0106">Calcium</keyword>
<keyword evidence="10 11" id="KW-0119">Carbohydrate metabolism</keyword>
<dbReference type="InterPro" id="IPR018052">
    <property type="entry name" value="Ald1_epimerase_CS"/>
</dbReference>
<evidence type="ECO:0000313" key="16">
    <source>
        <dbReference type="Proteomes" id="UP000244450"/>
    </source>
</evidence>
<evidence type="ECO:0000256" key="4">
    <source>
        <dbReference type="ARBA" id="ARBA00006206"/>
    </source>
</evidence>
<dbReference type="GO" id="GO:0030246">
    <property type="term" value="F:carbohydrate binding"/>
    <property type="evidence" value="ECO:0007669"/>
    <property type="project" value="InterPro"/>
</dbReference>
<comment type="similarity">
    <text evidence="4 11">Belongs to the aldose epimerase family.</text>
</comment>
<feature type="active site" description="Proton donor" evidence="12">
    <location>
        <position position="171"/>
    </location>
</feature>
<dbReference type="InterPro" id="IPR011013">
    <property type="entry name" value="Gal_mutarotase_sf_dom"/>
</dbReference>
<dbReference type="UniPathway" id="UPA00242"/>
<dbReference type="GO" id="GO:0004034">
    <property type="term" value="F:aldose 1-epimerase activity"/>
    <property type="evidence" value="ECO:0007669"/>
    <property type="project" value="UniProtKB-EC"/>
</dbReference>
<sequence length="329" mass="35966">MKITYEKWGIHDGKSVYLYTLANNAGARVQVTNYGATLVAVQLADGTHQVLGFDTLQAYLEDRAYMGSTVGPVANRIGAARFTLDGHTYHLEANDGVNNNHSGSAGVHAKVFDKELPEDALVLHYTMPNGDGGFPGNIQLTVYYQWDDNSMLRIRYEAVADKAAVVNITNHAYFNLSGAHGNVQDHVLHIPASQVLETSAAYIPTGKVIPAQSKSFEAPQLLRTGLNDYYILDSKQPLKLAAILEHPASGHSLEVHTTYPGLMVYAADYLASKAAGILGEPYAAFGGVCLECQHYPDAPNHVTFPSITLKAGQRYQEQIIYHFKNTMVR</sequence>
<dbReference type="InterPro" id="IPR047215">
    <property type="entry name" value="Galactose_mutarotase-like"/>
</dbReference>
<dbReference type="PROSITE" id="PS00545">
    <property type="entry name" value="ALDOSE_1_EPIMERASE"/>
    <property type="match status" value="1"/>
</dbReference>
<comment type="subunit">
    <text evidence="5">Monomer.</text>
</comment>
<dbReference type="InterPro" id="IPR008183">
    <property type="entry name" value="Aldose_1/G6P_1-epimerase"/>
</dbReference>
<feature type="binding site" evidence="13">
    <location>
        <position position="233"/>
    </location>
    <ligand>
        <name>beta-D-galactose</name>
        <dbReference type="ChEBI" id="CHEBI:27667"/>
    </ligand>
</feature>